<evidence type="ECO:0000313" key="2">
    <source>
        <dbReference type="Proteomes" id="UP001597048"/>
    </source>
</evidence>
<gene>
    <name evidence="1" type="ORF">ACFQ1C_11485</name>
</gene>
<dbReference type="RefSeq" id="WP_379558756.1">
    <property type="nucleotide sequence ID" value="NZ_JBHTJS010000041.1"/>
</dbReference>
<protein>
    <submittedName>
        <fullName evidence="1">Uncharacterized protein</fullName>
    </submittedName>
</protein>
<proteinExistence type="predicted"/>
<evidence type="ECO:0000313" key="1">
    <source>
        <dbReference type="EMBL" id="MFD1008778.1"/>
    </source>
</evidence>
<dbReference type="Proteomes" id="UP001597048">
    <property type="component" value="Unassembled WGS sequence"/>
</dbReference>
<reference evidence="2" key="1">
    <citation type="journal article" date="2019" name="Int. J. Syst. Evol. Microbiol.">
        <title>The Global Catalogue of Microorganisms (GCM) 10K type strain sequencing project: providing services to taxonomists for standard genome sequencing and annotation.</title>
        <authorList>
            <consortium name="The Broad Institute Genomics Platform"/>
            <consortium name="The Broad Institute Genome Sequencing Center for Infectious Disease"/>
            <person name="Wu L."/>
            <person name="Ma J."/>
        </authorList>
    </citation>
    <scope>NUCLEOTIDE SEQUENCE [LARGE SCALE GENOMIC DNA]</scope>
    <source>
        <strain evidence="2">CCUG 60525</strain>
    </source>
</reference>
<organism evidence="1 2">
    <name type="scientific">Oceanisphaera ostreae</name>
    <dbReference type="NCBI Taxonomy" id="914151"/>
    <lineage>
        <taxon>Bacteria</taxon>
        <taxon>Pseudomonadati</taxon>
        <taxon>Pseudomonadota</taxon>
        <taxon>Gammaproteobacteria</taxon>
        <taxon>Aeromonadales</taxon>
        <taxon>Aeromonadaceae</taxon>
        <taxon>Oceanisphaera</taxon>
    </lineage>
</organism>
<accession>A0ABW3KHZ2</accession>
<keyword evidence="2" id="KW-1185">Reference proteome</keyword>
<comment type="caution">
    <text evidence="1">The sequence shown here is derived from an EMBL/GenBank/DDBJ whole genome shotgun (WGS) entry which is preliminary data.</text>
</comment>
<dbReference type="EMBL" id="JBHTJS010000041">
    <property type="protein sequence ID" value="MFD1008778.1"/>
    <property type="molecule type" value="Genomic_DNA"/>
</dbReference>
<name>A0ABW3KHZ2_9GAMM</name>
<sequence length="313" mass="36060">MTVSFLEYRDENASHTVRMMSPMGMYPNHSIINEDSALYISNQICFSIAPVDAVKLEIDNYYSEVEWATLNEIKLYSSILLCIDRDYGYCRLFPFSISHRVNVGNSILNIEYLERVAAALINILETPSTTRNFKGKEFPIENKYKKMRGIELPTIQSGIEYGLNESRFNLKLQQNIYQDFDTEDHLMIRAVSTLFRSIMLGALSNFLEESINTTFISLEASFRLVLKRLHKLGNKNPSSKDAAEFIGNVFSSDVSEKYFGEYYESRIMSFHPESRFGVFPHAPLMADDSYDLADDLIEVYCYLITGYIKPNRN</sequence>